<protein>
    <recommendedName>
        <fullName evidence="8">Transcriptional repressor NrdR</fullName>
    </recommendedName>
</protein>
<evidence type="ECO:0000256" key="4">
    <source>
        <dbReference type="ARBA" id="ARBA00022840"/>
    </source>
</evidence>
<comment type="caution">
    <text evidence="10">The sequence shown here is derived from an EMBL/GenBank/DDBJ whole genome shotgun (WGS) entry which is preliminary data.</text>
</comment>
<dbReference type="InterPro" id="IPR055173">
    <property type="entry name" value="NrdR-like_N"/>
</dbReference>
<dbReference type="EMBL" id="JACXWA010000070">
    <property type="protein sequence ID" value="MBD3870593.1"/>
    <property type="molecule type" value="Genomic_DNA"/>
</dbReference>
<comment type="function">
    <text evidence="8">Negatively regulates transcription of bacterial ribonucleotide reductase nrd genes and operons by binding to NrdR-boxes.</text>
</comment>
<comment type="cofactor">
    <cofactor evidence="8">
        <name>Zn(2+)</name>
        <dbReference type="ChEBI" id="CHEBI:29105"/>
    </cofactor>
    <text evidence="8">Binds 1 zinc ion.</text>
</comment>
<dbReference type="Proteomes" id="UP000598633">
    <property type="component" value="Unassembled WGS sequence"/>
</dbReference>
<evidence type="ECO:0000256" key="8">
    <source>
        <dbReference type="HAMAP-Rule" id="MF_00440"/>
    </source>
</evidence>
<reference evidence="10 11" key="1">
    <citation type="submission" date="2020-08" db="EMBL/GenBank/DDBJ databases">
        <title>Acidobacteriota in marine sediments use diverse sulfur dissimilation pathways.</title>
        <authorList>
            <person name="Wasmund K."/>
        </authorList>
    </citation>
    <scope>NUCLEOTIDE SEQUENCE [LARGE SCALE GENOMIC DNA]</scope>
    <source>
        <strain evidence="10">MAG AM3-A</strain>
    </source>
</reference>
<accession>A0A8J6XZN7</accession>
<dbReference type="InterPro" id="IPR005144">
    <property type="entry name" value="ATP-cone_dom"/>
</dbReference>
<evidence type="ECO:0000313" key="11">
    <source>
        <dbReference type="Proteomes" id="UP000598633"/>
    </source>
</evidence>
<dbReference type="GO" id="GO:0005524">
    <property type="term" value="F:ATP binding"/>
    <property type="evidence" value="ECO:0007669"/>
    <property type="project" value="UniProtKB-UniRule"/>
</dbReference>
<evidence type="ECO:0000256" key="6">
    <source>
        <dbReference type="ARBA" id="ARBA00023125"/>
    </source>
</evidence>
<feature type="zinc finger region" evidence="8">
    <location>
        <begin position="3"/>
        <end position="34"/>
    </location>
</feature>
<evidence type="ECO:0000256" key="3">
    <source>
        <dbReference type="ARBA" id="ARBA00022771"/>
    </source>
</evidence>
<keyword evidence="2 8" id="KW-0547">Nucleotide-binding</keyword>
<evidence type="ECO:0000259" key="9">
    <source>
        <dbReference type="PROSITE" id="PS51161"/>
    </source>
</evidence>
<evidence type="ECO:0000256" key="5">
    <source>
        <dbReference type="ARBA" id="ARBA00023015"/>
    </source>
</evidence>
<organism evidence="10 11">
    <name type="scientific">Candidatus Sulfomarinibacter kjeldsenii</name>
    <dbReference type="NCBI Taxonomy" id="2885994"/>
    <lineage>
        <taxon>Bacteria</taxon>
        <taxon>Pseudomonadati</taxon>
        <taxon>Acidobacteriota</taxon>
        <taxon>Thermoanaerobaculia</taxon>
        <taxon>Thermoanaerobaculales</taxon>
        <taxon>Candidatus Sulfomarinibacteraceae</taxon>
        <taxon>Candidatus Sulfomarinibacter</taxon>
    </lineage>
</organism>
<comment type="similarity">
    <text evidence="8">Belongs to the NrdR family.</text>
</comment>
<keyword evidence="5 8" id="KW-0805">Transcription regulation</keyword>
<keyword evidence="7 8" id="KW-0804">Transcription</keyword>
<sequence length="155" mass="18231">MNCPFCGDPDNRVVDSRDVRSGLEVRRRRECSDCGKRFTTYERVDELPTTVVKRDGRRESFDREKLLTGLLRACEKRPVPRRDLVTIVDAVESTLAARDVREMSTEEIGNMVIEELRRLDQVAYVRFASVYRRFEDVNQFMDELRHLLIKDENTD</sequence>
<evidence type="ECO:0000256" key="7">
    <source>
        <dbReference type="ARBA" id="ARBA00023163"/>
    </source>
</evidence>
<gene>
    <name evidence="8 10" type="primary">nrdR</name>
    <name evidence="10" type="ORF">IFJ97_04465</name>
</gene>
<dbReference type="NCBIfam" id="TIGR00244">
    <property type="entry name" value="transcriptional regulator NrdR"/>
    <property type="match status" value="1"/>
</dbReference>
<keyword evidence="4 8" id="KW-0067">ATP-binding</keyword>
<dbReference type="HAMAP" id="MF_00440">
    <property type="entry name" value="NrdR"/>
    <property type="match status" value="1"/>
</dbReference>
<dbReference type="GO" id="GO:0003677">
    <property type="term" value="F:DNA binding"/>
    <property type="evidence" value="ECO:0007669"/>
    <property type="project" value="UniProtKB-KW"/>
</dbReference>
<dbReference type="PANTHER" id="PTHR30455:SF2">
    <property type="entry name" value="TRANSCRIPTIONAL REPRESSOR NRDR"/>
    <property type="match status" value="1"/>
</dbReference>
<proteinExistence type="inferred from homology"/>
<keyword evidence="1 8" id="KW-0678">Repressor</keyword>
<evidence type="ECO:0000313" key="10">
    <source>
        <dbReference type="EMBL" id="MBD3870593.1"/>
    </source>
</evidence>
<keyword evidence="8" id="KW-0479">Metal-binding</keyword>
<keyword evidence="6 8" id="KW-0238">DNA-binding</keyword>
<name>A0A8J6XZN7_9BACT</name>
<dbReference type="Pfam" id="PF22811">
    <property type="entry name" value="Zn_ribbon_NrdR"/>
    <property type="match status" value="1"/>
</dbReference>
<feature type="domain" description="ATP-cone" evidence="9">
    <location>
        <begin position="49"/>
        <end position="139"/>
    </location>
</feature>
<dbReference type="InterPro" id="IPR003796">
    <property type="entry name" value="RNR_NrdR-like"/>
</dbReference>
<dbReference type="GO" id="GO:0045892">
    <property type="term" value="P:negative regulation of DNA-templated transcription"/>
    <property type="evidence" value="ECO:0007669"/>
    <property type="project" value="UniProtKB-UniRule"/>
</dbReference>
<dbReference type="PROSITE" id="PS51161">
    <property type="entry name" value="ATP_CONE"/>
    <property type="match status" value="1"/>
</dbReference>
<keyword evidence="8" id="KW-0862">Zinc</keyword>
<dbReference type="GO" id="GO:0008270">
    <property type="term" value="F:zinc ion binding"/>
    <property type="evidence" value="ECO:0007669"/>
    <property type="project" value="UniProtKB-UniRule"/>
</dbReference>
<evidence type="ECO:0000256" key="2">
    <source>
        <dbReference type="ARBA" id="ARBA00022741"/>
    </source>
</evidence>
<dbReference type="Pfam" id="PF03477">
    <property type="entry name" value="ATP-cone"/>
    <property type="match status" value="1"/>
</dbReference>
<dbReference type="PANTHER" id="PTHR30455">
    <property type="entry name" value="TRANSCRIPTIONAL REPRESSOR NRDR"/>
    <property type="match status" value="1"/>
</dbReference>
<evidence type="ECO:0000256" key="1">
    <source>
        <dbReference type="ARBA" id="ARBA00022491"/>
    </source>
</evidence>
<keyword evidence="3 8" id="KW-0863">Zinc-finger</keyword>
<dbReference type="AlphaFoldDB" id="A0A8J6XZN7"/>